<gene>
    <name evidence="1" type="ORF">MRB53_030871</name>
</gene>
<sequence>MTFFNKGFIKPTPEASEDNVMASHKTLCLLIVFFFFSPVCISTDTLNPTHTIKDGQTLISTGKIFAFGFFRPISSTNRYAGIWYNKVTEPTYVWVANRENPIGNSSGAVLTIINGNLVLIDRRDRNPLWSTNVSTVTNYSTATLMDSGNLVLKDGNGRVLWESFDHPTDSFLPGMKLGLDRRTGLNRFLTSWKAPSDPGHGEFTYRFDVRGMPQLFLMNGSVPIYRAGPWNGQRLSGARNASSIIWATFVDNEDEIYFTYGLYDTSLLSRLVLEEPGVLRRVTWSDGTRRWSSAFSVPQDQCDNYARCGPFGVCDPVRLFESECTCLPGFEPRSARDWHVGDWSRGCVRRRPLDCGRGDGFLRLARVKLPDTSRSRVEPGLSLKACEDECLKNCTCTAYANADISGAGSGCVIWDGDVIDLKVYSDGGQDFYTRVDASELDVIVASTNNFSEANMLGKGGFGPVYKGADVGFAPPAASKPAASDRPVSVADPLLAFNVAPKVGDLEAVDLKGKRVFVRADLNVLLDDKVADLNVADLKGGPISSTNRYAGIWYNKVTERTYVWVANRENPLGNSSGAVLTIINGNLELIDGRSRNPLWSTNVSTVANYSTATLMDSGNLVLKDGNGRVLWESFDHPTDSFLPGMKLGLDRRTGLNRFLTSWKAPSDPGHGEFTYRLDLRGMPQFLVMNGTDPIYRTGAWNGQRLSGAMNVNTRFSFMFVDDEEEIYLTYVPYDSSMPSRLVLDESGSLIRLVWIDNTGQWNLAKLVPKDECDNYGRCGPYGICDPAGLPESECTCLPGFEPRSDRDWHVGDWSRGCVRRRPLDCGKEDGFLRLARVKLPDTSRSRVEAGLSLKACEDECLKDCSCTAYASANISGEGKGCVMWGGDLIDLKVYSDGGQDFYTRVDASELDETSYKQSRGFFPTKKIVVSVSTIVAVVSFVSCGYYCWKRGRGRKMNTRHHTMFNEKDFEEGNKDSALSWFQSDVIVASTNNFSEANMLGKGGFGSVYKLAWISVNTVIPLKFPKLKGGNTAARLAVSGNRE</sequence>
<organism evidence="1 2">
    <name type="scientific">Persea americana</name>
    <name type="common">Avocado</name>
    <dbReference type="NCBI Taxonomy" id="3435"/>
    <lineage>
        <taxon>Eukaryota</taxon>
        <taxon>Viridiplantae</taxon>
        <taxon>Streptophyta</taxon>
        <taxon>Embryophyta</taxon>
        <taxon>Tracheophyta</taxon>
        <taxon>Spermatophyta</taxon>
        <taxon>Magnoliopsida</taxon>
        <taxon>Magnoliidae</taxon>
        <taxon>Laurales</taxon>
        <taxon>Lauraceae</taxon>
        <taxon>Persea</taxon>
    </lineage>
</organism>
<evidence type="ECO:0000313" key="2">
    <source>
        <dbReference type="Proteomes" id="UP001234297"/>
    </source>
</evidence>
<proteinExistence type="predicted"/>
<protein>
    <submittedName>
        <fullName evidence="1">Uncharacterized protein</fullName>
    </submittedName>
</protein>
<evidence type="ECO:0000313" key="1">
    <source>
        <dbReference type="EMBL" id="KAJ8622342.1"/>
    </source>
</evidence>
<dbReference type="EMBL" id="CM056818">
    <property type="protein sequence ID" value="KAJ8622342.1"/>
    <property type="molecule type" value="Genomic_DNA"/>
</dbReference>
<reference evidence="1 2" key="1">
    <citation type="journal article" date="2022" name="Hortic Res">
        <title>A haplotype resolved chromosomal level avocado genome allows analysis of novel avocado genes.</title>
        <authorList>
            <person name="Nath O."/>
            <person name="Fletcher S.J."/>
            <person name="Hayward A."/>
            <person name="Shaw L.M."/>
            <person name="Masouleh A.K."/>
            <person name="Furtado A."/>
            <person name="Henry R.J."/>
            <person name="Mitter N."/>
        </authorList>
    </citation>
    <scope>NUCLEOTIDE SEQUENCE [LARGE SCALE GENOMIC DNA]</scope>
    <source>
        <strain evidence="2">cv. Hass</strain>
    </source>
</reference>
<comment type="caution">
    <text evidence="1">The sequence shown here is derived from an EMBL/GenBank/DDBJ whole genome shotgun (WGS) entry which is preliminary data.</text>
</comment>
<dbReference type="Proteomes" id="UP001234297">
    <property type="component" value="Chromosome 10"/>
</dbReference>
<accession>A0ACC2KMU0</accession>
<name>A0ACC2KMU0_PERAE</name>
<keyword evidence="2" id="KW-1185">Reference proteome</keyword>